<dbReference type="EMBL" id="PFBP01000005">
    <property type="protein sequence ID" value="PIT90096.1"/>
    <property type="molecule type" value="Genomic_DNA"/>
</dbReference>
<keyword evidence="3 4" id="KW-0687">Ribonucleoprotein</keyword>
<evidence type="ECO:0000256" key="1">
    <source>
        <dbReference type="ARBA" id="ARBA00008777"/>
    </source>
</evidence>
<evidence type="ECO:0000256" key="4">
    <source>
        <dbReference type="HAMAP-Rule" id="MF_01368"/>
    </source>
</evidence>
<evidence type="ECO:0000256" key="2">
    <source>
        <dbReference type="ARBA" id="ARBA00022980"/>
    </source>
</evidence>
<dbReference type="InterPro" id="IPR036373">
    <property type="entry name" value="Ribosomal_bL17_sf"/>
</dbReference>
<accession>A0A2M6WBC3</accession>
<dbReference type="InterPro" id="IPR000456">
    <property type="entry name" value="Ribosomal_bL17"/>
</dbReference>
<evidence type="ECO:0000256" key="5">
    <source>
        <dbReference type="RuleBase" id="RU000660"/>
    </source>
</evidence>
<dbReference type="PANTHER" id="PTHR14413:SF16">
    <property type="entry name" value="LARGE RIBOSOMAL SUBUNIT PROTEIN BL17M"/>
    <property type="match status" value="1"/>
</dbReference>
<dbReference type="Gene3D" id="3.90.1030.10">
    <property type="entry name" value="Ribosomal protein L17"/>
    <property type="match status" value="1"/>
</dbReference>
<dbReference type="PROSITE" id="PS01167">
    <property type="entry name" value="RIBOSOMAL_L17"/>
    <property type="match status" value="1"/>
</dbReference>
<gene>
    <name evidence="4" type="primary">rplQ</name>
    <name evidence="6" type="ORF">COU23_00375</name>
</gene>
<dbReference type="GO" id="GO:0022625">
    <property type="term" value="C:cytosolic large ribosomal subunit"/>
    <property type="evidence" value="ECO:0007669"/>
    <property type="project" value="TreeGrafter"/>
</dbReference>
<dbReference type="PANTHER" id="PTHR14413">
    <property type="entry name" value="RIBOSOMAL PROTEIN L17"/>
    <property type="match status" value="1"/>
</dbReference>
<evidence type="ECO:0000256" key="3">
    <source>
        <dbReference type="ARBA" id="ARBA00023274"/>
    </source>
</evidence>
<dbReference type="GO" id="GO:0003735">
    <property type="term" value="F:structural constituent of ribosome"/>
    <property type="evidence" value="ECO:0007669"/>
    <property type="project" value="InterPro"/>
</dbReference>
<organism evidence="6 7">
    <name type="scientific">Candidatus Kuenenbacteria bacterium CG10_big_fil_rev_8_21_14_0_10_36_11</name>
    <dbReference type="NCBI Taxonomy" id="1974618"/>
    <lineage>
        <taxon>Bacteria</taxon>
        <taxon>Candidatus Kueneniibacteriota</taxon>
    </lineage>
</organism>
<evidence type="ECO:0000313" key="7">
    <source>
        <dbReference type="Proteomes" id="UP000231464"/>
    </source>
</evidence>
<protein>
    <recommendedName>
        <fullName evidence="4">Large ribosomal subunit protein bL17</fullName>
    </recommendedName>
</protein>
<dbReference type="HAMAP" id="MF_01368">
    <property type="entry name" value="Ribosomal_bL17"/>
    <property type="match status" value="1"/>
</dbReference>
<dbReference type="Pfam" id="PF01196">
    <property type="entry name" value="Ribosomal_L17"/>
    <property type="match status" value="1"/>
</dbReference>
<proteinExistence type="inferred from homology"/>
<reference evidence="7" key="1">
    <citation type="submission" date="2017-09" db="EMBL/GenBank/DDBJ databases">
        <title>Depth-based differentiation of microbial function through sediment-hosted aquifers and enrichment of novel symbionts in the deep terrestrial subsurface.</title>
        <authorList>
            <person name="Probst A.J."/>
            <person name="Ladd B."/>
            <person name="Jarett J.K."/>
            <person name="Geller-Mcgrath D.E."/>
            <person name="Sieber C.M.K."/>
            <person name="Emerson J.B."/>
            <person name="Anantharaman K."/>
            <person name="Thomas B.C."/>
            <person name="Malmstrom R."/>
            <person name="Stieglmeier M."/>
            <person name="Klingl A."/>
            <person name="Woyke T."/>
            <person name="Ryan C.M."/>
            <person name="Banfield J.F."/>
        </authorList>
    </citation>
    <scope>NUCLEOTIDE SEQUENCE [LARGE SCALE GENOMIC DNA]</scope>
</reference>
<dbReference type="SUPFAM" id="SSF64263">
    <property type="entry name" value="Prokaryotic ribosomal protein L17"/>
    <property type="match status" value="1"/>
</dbReference>
<comment type="caution">
    <text evidence="6">The sequence shown here is derived from an EMBL/GenBank/DDBJ whole genome shotgun (WGS) entry which is preliminary data.</text>
</comment>
<dbReference type="NCBIfam" id="TIGR00059">
    <property type="entry name" value="L17"/>
    <property type="match status" value="1"/>
</dbReference>
<comment type="similarity">
    <text evidence="1 4 5">Belongs to the bacterial ribosomal protein bL17 family.</text>
</comment>
<dbReference type="Proteomes" id="UP000231464">
    <property type="component" value="Unassembled WGS sequence"/>
</dbReference>
<evidence type="ECO:0000313" key="6">
    <source>
        <dbReference type="EMBL" id="PIT90096.1"/>
    </source>
</evidence>
<comment type="subunit">
    <text evidence="4">Part of the 50S ribosomal subunit. Contacts protein L32.</text>
</comment>
<dbReference type="GO" id="GO:0006412">
    <property type="term" value="P:translation"/>
    <property type="evidence" value="ECO:0007669"/>
    <property type="project" value="UniProtKB-UniRule"/>
</dbReference>
<keyword evidence="2 4" id="KW-0689">Ribosomal protein</keyword>
<dbReference type="InterPro" id="IPR047859">
    <property type="entry name" value="Ribosomal_bL17_CS"/>
</dbReference>
<name>A0A2M6WBC3_9BACT</name>
<dbReference type="AlphaFoldDB" id="A0A2M6WBC3"/>
<sequence>MKHQDSKRILSRKTGPRRALLKGLVLSLVLHEKIKTTAAKAKSLRPLMENIITRAKIDNLHNRREILKKITAQKAVKKLFEVIGPRYKDRQGGYLRIIKLKARKGDAAKIALIELV</sequence>